<dbReference type="GO" id="GO:0006284">
    <property type="term" value="P:base-excision repair"/>
    <property type="evidence" value="ECO:0007669"/>
    <property type="project" value="InterPro"/>
</dbReference>
<dbReference type="PANTHER" id="PTHR10429:SF0">
    <property type="entry name" value="DNA-3-METHYLADENINE GLYCOSYLASE"/>
    <property type="match status" value="1"/>
</dbReference>
<dbReference type="GO" id="GO:0003905">
    <property type="term" value="F:alkylbase DNA N-glycosylase activity"/>
    <property type="evidence" value="ECO:0007669"/>
    <property type="project" value="InterPro"/>
</dbReference>
<accession>A0A0G1C478</accession>
<dbReference type="InterPro" id="IPR036995">
    <property type="entry name" value="MPG_sf"/>
</dbReference>
<evidence type="ECO:0000256" key="5">
    <source>
        <dbReference type="HAMAP-Rule" id="MF_00527"/>
    </source>
</evidence>
<keyword evidence="4 5" id="KW-0234">DNA repair</keyword>
<keyword evidence="2 5" id="KW-0227">DNA damage</keyword>
<protein>
    <recommendedName>
        <fullName evidence="5">Putative 3-methyladenine DNA glycosylase</fullName>
        <ecNumber evidence="5">3.2.2.-</ecNumber>
    </recommendedName>
</protein>
<dbReference type="SUPFAM" id="SSF50486">
    <property type="entry name" value="FMT C-terminal domain-like"/>
    <property type="match status" value="1"/>
</dbReference>
<dbReference type="EC" id="3.2.2.-" evidence="5"/>
<comment type="similarity">
    <text evidence="1 5">Belongs to the DNA glycosylase MPG family.</text>
</comment>
<dbReference type="HAMAP" id="MF_00527">
    <property type="entry name" value="3MGH"/>
    <property type="match status" value="1"/>
</dbReference>
<evidence type="ECO:0000313" key="6">
    <source>
        <dbReference type="EMBL" id="KKS44453.1"/>
    </source>
</evidence>
<evidence type="ECO:0000256" key="2">
    <source>
        <dbReference type="ARBA" id="ARBA00022763"/>
    </source>
</evidence>
<organism evidence="6 7">
    <name type="scientific">Candidatus Azambacteria bacterium GW2011_GWB1_42_17</name>
    <dbReference type="NCBI Taxonomy" id="1618615"/>
    <lineage>
        <taxon>Bacteria</taxon>
        <taxon>Candidatus Azamiibacteriota</taxon>
    </lineage>
</organism>
<dbReference type="Pfam" id="PF02245">
    <property type="entry name" value="Pur_DNA_glyco"/>
    <property type="match status" value="2"/>
</dbReference>
<evidence type="ECO:0000256" key="3">
    <source>
        <dbReference type="ARBA" id="ARBA00022801"/>
    </source>
</evidence>
<sequence length="158" mass="18155">MIVAKDLLGKYLMRHIRGKIIRFMITEVEAYDGFKDRASHASRGKTKRNAPMFGKAGRWYVYFTYGIHWMLNIVTGPKNYPAAILIRGVEGISGPARITKQLKIDKNFNNKIASRRIGLWIEDSGKIHNSQFIIQRAPRVGVSYAGPIWSKKKLRFFI</sequence>
<evidence type="ECO:0000256" key="4">
    <source>
        <dbReference type="ARBA" id="ARBA00023204"/>
    </source>
</evidence>
<dbReference type="Gene3D" id="3.10.300.10">
    <property type="entry name" value="Methylpurine-DNA glycosylase (MPG)"/>
    <property type="match status" value="2"/>
</dbReference>
<dbReference type="GO" id="GO:0003677">
    <property type="term" value="F:DNA binding"/>
    <property type="evidence" value="ECO:0007669"/>
    <property type="project" value="InterPro"/>
</dbReference>
<dbReference type="InterPro" id="IPR011034">
    <property type="entry name" value="Formyl_transferase-like_C_sf"/>
</dbReference>
<keyword evidence="3 5" id="KW-0378">Hydrolase</keyword>
<evidence type="ECO:0000313" key="7">
    <source>
        <dbReference type="Proteomes" id="UP000033986"/>
    </source>
</evidence>
<dbReference type="PANTHER" id="PTHR10429">
    <property type="entry name" value="DNA-3-METHYLADENINE GLYCOSYLASE"/>
    <property type="match status" value="1"/>
</dbReference>
<evidence type="ECO:0000256" key="1">
    <source>
        <dbReference type="ARBA" id="ARBA00009232"/>
    </source>
</evidence>
<dbReference type="AlphaFoldDB" id="A0A0G1C478"/>
<dbReference type="Proteomes" id="UP000033986">
    <property type="component" value="Unassembled WGS sequence"/>
</dbReference>
<dbReference type="EMBL" id="LCDB01000008">
    <property type="protein sequence ID" value="KKS44453.1"/>
    <property type="molecule type" value="Genomic_DNA"/>
</dbReference>
<proteinExistence type="inferred from homology"/>
<reference evidence="6 7" key="1">
    <citation type="journal article" date="2015" name="Nature">
        <title>rRNA introns, odd ribosomes, and small enigmatic genomes across a large radiation of phyla.</title>
        <authorList>
            <person name="Brown C.T."/>
            <person name="Hug L.A."/>
            <person name="Thomas B.C."/>
            <person name="Sharon I."/>
            <person name="Castelle C.J."/>
            <person name="Singh A."/>
            <person name="Wilkins M.J."/>
            <person name="Williams K.H."/>
            <person name="Banfield J.F."/>
        </authorList>
    </citation>
    <scope>NUCLEOTIDE SEQUENCE [LARGE SCALE GENOMIC DNA]</scope>
</reference>
<comment type="caution">
    <text evidence="6">The sequence shown here is derived from an EMBL/GenBank/DDBJ whole genome shotgun (WGS) entry which is preliminary data.</text>
</comment>
<dbReference type="CDD" id="cd00540">
    <property type="entry name" value="AAG"/>
    <property type="match status" value="1"/>
</dbReference>
<gene>
    <name evidence="6" type="ORF">UV07_C0008G0002</name>
</gene>
<name>A0A0G1C478_9BACT</name>
<dbReference type="InterPro" id="IPR003180">
    <property type="entry name" value="MPG"/>
</dbReference>